<dbReference type="Gene3D" id="3.40.20.10">
    <property type="entry name" value="Severin"/>
    <property type="match status" value="1"/>
</dbReference>
<dbReference type="Pfam" id="PF04810">
    <property type="entry name" value="zf-Sec23_Sec24"/>
    <property type="match status" value="1"/>
</dbReference>
<dbReference type="Pfam" id="PF04811">
    <property type="entry name" value="Sec23_trunk"/>
    <property type="match status" value="1"/>
</dbReference>
<feature type="domain" description="Sec23/Sec24 beta-sandwich" evidence="19">
    <location>
        <begin position="407"/>
        <end position="507"/>
    </location>
</feature>
<dbReference type="InterPro" id="IPR006900">
    <property type="entry name" value="Sec23/24_helical_dom"/>
</dbReference>
<evidence type="ECO:0000259" key="15">
    <source>
        <dbReference type="Pfam" id="PF00626"/>
    </source>
</evidence>
<evidence type="ECO:0000259" key="16">
    <source>
        <dbReference type="Pfam" id="PF04810"/>
    </source>
</evidence>
<dbReference type="SUPFAM" id="SSF82754">
    <property type="entry name" value="C-terminal, gelsolin-like domain of Sec23/24"/>
    <property type="match status" value="1"/>
</dbReference>
<evidence type="ECO:0000256" key="2">
    <source>
        <dbReference type="ARBA" id="ARBA00009210"/>
    </source>
</evidence>
<feature type="domain" description="Sec23/Sec24 helical" evidence="18">
    <location>
        <begin position="519"/>
        <end position="617"/>
    </location>
</feature>
<evidence type="ECO:0000256" key="8">
    <source>
        <dbReference type="ARBA" id="ARBA00022892"/>
    </source>
</evidence>
<keyword evidence="5 14" id="KW-0479">Metal-binding</keyword>
<comment type="caution">
    <text evidence="20">The sequence shown here is derived from an EMBL/GenBank/DDBJ whole genome shotgun (WGS) entry which is preliminary data.</text>
</comment>
<dbReference type="SUPFAM" id="SSF81811">
    <property type="entry name" value="Helical domain of Sec23/24"/>
    <property type="match status" value="1"/>
</dbReference>
<dbReference type="InterPro" id="IPR036174">
    <property type="entry name" value="Znf_Sec23_Sec24_sf"/>
</dbReference>
<feature type="domain" description="Zinc finger Sec23/Sec24-type" evidence="16">
    <location>
        <begin position="53"/>
        <end position="90"/>
    </location>
</feature>
<dbReference type="GO" id="GO:0030127">
    <property type="term" value="C:COPII vesicle coat"/>
    <property type="evidence" value="ECO:0007669"/>
    <property type="project" value="InterPro"/>
</dbReference>
<dbReference type="AlphaFoldDB" id="A0AAN8YUW9"/>
<evidence type="ECO:0000313" key="20">
    <source>
        <dbReference type="EMBL" id="KAK6914026.1"/>
    </source>
</evidence>
<protein>
    <recommendedName>
        <fullName evidence="3 14">Protein transport protein SEC23</fullName>
    </recommendedName>
</protein>
<evidence type="ECO:0000256" key="13">
    <source>
        <dbReference type="ARBA" id="ARBA00025471"/>
    </source>
</evidence>
<evidence type="ECO:0000313" key="21">
    <source>
        <dbReference type="Proteomes" id="UP001370490"/>
    </source>
</evidence>
<dbReference type="InterPro" id="IPR037364">
    <property type="entry name" value="Sec23"/>
</dbReference>
<evidence type="ECO:0000256" key="7">
    <source>
        <dbReference type="ARBA" id="ARBA00022833"/>
    </source>
</evidence>
<dbReference type="GO" id="GO:0000139">
    <property type="term" value="C:Golgi membrane"/>
    <property type="evidence" value="ECO:0007669"/>
    <property type="project" value="UniProtKB-SubCell"/>
</dbReference>
<dbReference type="Pfam" id="PF00626">
    <property type="entry name" value="Gelsolin"/>
    <property type="match status" value="1"/>
</dbReference>
<feature type="domain" description="Sec23/Sec24 trunk" evidence="17">
    <location>
        <begin position="139"/>
        <end position="391"/>
    </location>
</feature>
<evidence type="ECO:0000256" key="5">
    <source>
        <dbReference type="ARBA" id="ARBA00022723"/>
    </source>
</evidence>
<evidence type="ECO:0000256" key="12">
    <source>
        <dbReference type="ARBA" id="ARBA00023329"/>
    </source>
</evidence>
<evidence type="ECO:0000256" key="3">
    <source>
        <dbReference type="ARBA" id="ARBA00021212"/>
    </source>
</evidence>
<dbReference type="SUPFAM" id="SSF81995">
    <property type="entry name" value="beta-sandwich domain of Sec23/24"/>
    <property type="match status" value="1"/>
</dbReference>
<evidence type="ECO:0000256" key="4">
    <source>
        <dbReference type="ARBA" id="ARBA00022448"/>
    </source>
</evidence>
<dbReference type="InterPro" id="IPR036175">
    <property type="entry name" value="Sec23/24_helical_dom_sf"/>
</dbReference>
<keyword evidence="21" id="KW-1185">Reference proteome</keyword>
<dbReference type="InterPro" id="IPR036465">
    <property type="entry name" value="vWFA_dom_sf"/>
</dbReference>
<dbReference type="InterPro" id="IPR029006">
    <property type="entry name" value="ADF-H/Gelsolin-like_dom_sf"/>
</dbReference>
<dbReference type="EMBL" id="JBAMMX010000026">
    <property type="protein sequence ID" value="KAK6914026.1"/>
    <property type="molecule type" value="Genomic_DNA"/>
</dbReference>
<dbReference type="InterPro" id="IPR037550">
    <property type="entry name" value="Sec23_C"/>
</dbReference>
<dbReference type="Gene3D" id="1.20.120.730">
    <property type="entry name" value="Sec23/Sec24 helical domain"/>
    <property type="match status" value="1"/>
</dbReference>
<dbReference type="FunFam" id="3.40.50.410:FF:000043">
    <property type="entry name" value="Protein transport protein SEC23"/>
    <property type="match status" value="1"/>
</dbReference>
<dbReference type="PANTHER" id="PTHR11141">
    <property type="entry name" value="PROTEIN TRANSPORT PROTEIN SEC23"/>
    <property type="match status" value="1"/>
</dbReference>
<dbReference type="GO" id="GO:0008270">
    <property type="term" value="F:zinc ion binding"/>
    <property type="evidence" value="ECO:0007669"/>
    <property type="project" value="InterPro"/>
</dbReference>
<dbReference type="GO" id="GO:0005096">
    <property type="term" value="F:GTPase activator activity"/>
    <property type="evidence" value="ECO:0007669"/>
    <property type="project" value="TreeGrafter"/>
</dbReference>
<name>A0AAN8YUW9_9MAGN</name>
<keyword evidence="11 14" id="KW-0472">Membrane</keyword>
<dbReference type="Pfam" id="PF04815">
    <property type="entry name" value="Sec23_helical"/>
    <property type="match status" value="1"/>
</dbReference>
<dbReference type="Pfam" id="PF08033">
    <property type="entry name" value="Sec23_BS"/>
    <property type="match status" value="1"/>
</dbReference>
<keyword evidence="10" id="KW-0333">Golgi apparatus</keyword>
<dbReference type="Gene3D" id="2.30.30.380">
    <property type="entry name" value="Zn-finger domain of Sec23/24"/>
    <property type="match status" value="1"/>
</dbReference>
<dbReference type="FunFam" id="3.40.20.10:FF:000041">
    <property type="entry name" value="Protein transport protein SEC23"/>
    <property type="match status" value="1"/>
</dbReference>
<keyword evidence="6 14" id="KW-0256">Endoplasmic reticulum</keyword>
<dbReference type="InterPro" id="IPR006895">
    <property type="entry name" value="Znf_Sec23_Sec24"/>
</dbReference>
<dbReference type="InterPro" id="IPR007123">
    <property type="entry name" value="Gelsolin-like_dom"/>
</dbReference>
<evidence type="ECO:0000256" key="6">
    <source>
        <dbReference type="ARBA" id="ARBA00022824"/>
    </source>
</evidence>
<evidence type="ECO:0000256" key="10">
    <source>
        <dbReference type="ARBA" id="ARBA00023034"/>
    </source>
</evidence>
<keyword evidence="7 14" id="KW-0862">Zinc</keyword>
<dbReference type="Gene3D" id="2.60.40.1670">
    <property type="entry name" value="beta-sandwich domain of Sec23/24"/>
    <property type="match status" value="1"/>
</dbReference>
<accession>A0AAN8YUW9</accession>
<keyword evidence="12 14" id="KW-0968">Cytoplasmic vesicle</keyword>
<dbReference type="GO" id="GO:0006886">
    <property type="term" value="P:intracellular protein transport"/>
    <property type="evidence" value="ECO:0007669"/>
    <property type="project" value="InterPro"/>
</dbReference>
<dbReference type="SUPFAM" id="SSF82919">
    <property type="entry name" value="Zn-finger domain of Sec23/24"/>
    <property type="match status" value="1"/>
</dbReference>
<reference evidence="20 21" key="1">
    <citation type="submission" date="2023-12" db="EMBL/GenBank/DDBJ databases">
        <title>A high-quality genome assembly for Dillenia turbinata (Dilleniales).</title>
        <authorList>
            <person name="Chanderbali A."/>
        </authorList>
    </citation>
    <scope>NUCLEOTIDE SEQUENCE [LARGE SCALE GENOMIC DNA]</scope>
    <source>
        <strain evidence="20">LSX21</strain>
        <tissue evidence="20">Leaf</tissue>
    </source>
</reference>
<evidence type="ECO:0000256" key="14">
    <source>
        <dbReference type="RuleBase" id="RU365030"/>
    </source>
</evidence>
<dbReference type="PANTHER" id="PTHR11141:SF22">
    <property type="entry name" value="PROTEIN TRANSPORT PROTEIN SEC23 G"/>
    <property type="match status" value="1"/>
</dbReference>
<dbReference type="GO" id="GO:0090110">
    <property type="term" value="P:COPII-coated vesicle cargo loading"/>
    <property type="evidence" value="ECO:0007669"/>
    <property type="project" value="TreeGrafter"/>
</dbReference>
<evidence type="ECO:0000259" key="19">
    <source>
        <dbReference type="Pfam" id="PF08033"/>
    </source>
</evidence>
<dbReference type="InterPro" id="IPR012990">
    <property type="entry name" value="Beta-sandwich_Sec23_24"/>
</dbReference>
<keyword evidence="9 14" id="KW-0653">Protein transport</keyword>
<evidence type="ECO:0000256" key="1">
    <source>
        <dbReference type="ARBA" id="ARBA00004255"/>
    </source>
</evidence>
<evidence type="ECO:0000259" key="17">
    <source>
        <dbReference type="Pfam" id="PF04811"/>
    </source>
</evidence>
<evidence type="ECO:0000256" key="11">
    <source>
        <dbReference type="ARBA" id="ARBA00023136"/>
    </source>
</evidence>
<feature type="domain" description="Gelsolin-like" evidence="15">
    <location>
        <begin position="633"/>
        <end position="719"/>
    </location>
</feature>
<dbReference type="CDD" id="cd11287">
    <property type="entry name" value="Sec23_C"/>
    <property type="match status" value="1"/>
</dbReference>
<dbReference type="Proteomes" id="UP001370490">
    <property type="component" value="Unassembled WGS sequence"/>
</dbReference>
<evidence type="ECO:0000259" key="18">
    <source>
        <dbReference type="Pfam" id="PF04815"/>
    </source>
</evidence>
<sequence length="761" mass="85021">MDIAELEAIEGLRWAWNSWPASRLDGANLLIPLSIMCTPLSQLNELPLLPYEPIICTHCNAILNPYARVEYQSRVWGCPFCHQRNHFPKSFIGISESNIPAELFPTYSSVEYSLGKKLSGNPNSSASLDLGFCGPGTGPAFVFVVDGCMSGKELRAVKSELLHIIAQLPENVMVGLVTFDSMVRVHDLGYTECSRVVLLHGDREHSAYQTQQFLGINQPKHQQYGKAPTVSKQSFLLPLSECEFNLTTAIEEIHSLGQAPPGNRPQRSTGVAISAAVGLLEGCAVNIGSRILVFTSGPATVGPGIVVDTDLGASIRTHRDINRGRAPHYNNSCTFYKKLSKRLSDSSIVLDLFACSLDQVGAAELKEAVENSGGFLMLGESFDSDKFRKCLRHIFSHDEEGNLKMYFDATIEVVTSRDVKICGALGPLVSLQTMNGSVSEYEIGKGGTNKWKMGTLTNETCIAFFFQVTDEPKPQPGSVFFIQFITRYRHGNMDIRRRVITAARRWVVRDSPEIAAGFDQEAAASVVARLAIERLESHYSEDVRNWLDRILIRFASKFGDYVKEDPDSFRLASNFSLFPQFMYYLRRSQFVDVFNSSPDETAFFRLMLNREGVSNSIIMVQPTLFQYSFDGPPIPVLLDVRSITPDTILLFDSYFHVIIHYGSNIAQWRKLGYDRDPNHENLRKLMEAPEIDAEQLIAERVPVPMFIKCDQHSSQARFLLAKLNPSVTHTTMYNNSSEVIFTDDVSLEAFLTHLQALAVQG</sequence>
<evidence type="ECO:0000256" key="9">
    <source>
        <dbReference type="ARBA" id="ARBA00022927"/>
    </source>
</evidence>
<keyword evidence="14" id="KW-0963">Cytoplasm</keyword>
<comment type="subcellular location">
    <subcellularLocation>
        <location evidence="14">Cytoplasmic vesicle</location>
        <location evidence="14">COPII-coated vesicle membrane</location>
        <topology evidence="14">Peripheral membrane protein</topology>
        <orientation evidence="14">Cytoplasmic side</orientation>
    </subcellularLocation>
    <subcellularLocation>
        <location evidence="14">Endoplasmic reticulum membrane</location>
        <topology evidence="14">Peripheral membrane protein</topology>
        <orientation evidence="14">Cytoplasmic side</orientation>
    </subcellularLocation>
    <subcellularLocation>
        <location evidence="1">Golgi apparatus membrane</location>
        <topology evidence="1">Peripheral membrane protein</topology>
        <orientation evidence="1">Cytoplasmic side</orientation>
    </subcellularLocation>
</comment>
<dbReference type="FunFam" id="2.30.30.380:FF:000001">
    <property type="entry name" value="Protein transport protein SEC23"/>
    <property type="match status" value="1"/>
</dbReference>
<comment type="function">
    <text evidence="13 14">Component of the coat protein complex II (COPII) which promotes the formation of transport vesicles from the endoplasmic reticulum (ER). The coat has two main functions, the physical deformation of the endoplasmic reticulum membrane into vesicles and the selection of cargo molecules.</text>
</comment>
<dbReference type="FunFam" id="2.60.40.1670:FF:000010">
    <property type="entry name" value="Protein transport protein SEC23"/>
    <property type="match status" value="1"/>
</dbReference>
<keyword evidence="4 14" id="KW-0813">Transport</keyword>
<dbReference type="Gene3D" id="3.40.50.410">
    <property type="entry name" value="von Willebrand factor, type A domain"/>
    <property type="match status" value="1"/>
</dbReference>
<gene>
    <name evidence="20" type="ORF">RJ641_021347</name>
</gene>
<dbReference type="GO" id="GO:0070971">
    <property type="term" value="C:endoplasmic reticulum exit site"/>
    <property type="evidence" value="ECO:0007669"/>
    <property type="project" value="TreeGrafter"/>
</dbReference>
<dbReference type="GO" id="GO:0005789">
    <property type="term" value="C:endoplasmic reticulum membrane"/>
    <property type="evidence" value="ECO:0007669"/>
    <property type="project" value="UniProtKB-SubCell"/>
</dbReference>
<comment type="similarity">
    <text evidence="2 14">Belongs to the SEC23/SEC24 family. SEC23 subfamily.</text>
</comment>
<proteinExistence type="inferred from homology"/>
<keyword evidence="8 14" id="KW-0931">ER-Golgi transport</keyword>
<dbReference type="InterPro" id="IPR036180">
    <property type="entry name" value="Gelsolin-like_dom_sf"/>
</dbReference>
<organism evidence="20 21">
    <name type="scientific">Dillenia turbinata</name>
    <dbReference type="NCBI Taxonomy" id="194707"/>
    <lineage>
        <taxon>Eukaryota</taxon>
        <taxon>Viridiplantae</taxon>
        <taxon>Streptophyta</taxon>
        <taxon>Embryophyta</taxon>
        <taxon>Tracheophyta</taxon>
        <taxon>Spermatophyta</taxon>
        <taxon>Magnoliopsida</taxon>
        <taxon>eudicotyledons</taxon>
        <taxon>Gunneridae</taxon>
        <taxon>Pentapetalae</taxon>
        <taxon>Dilleniales</taxon>
        <taxon>Dilleniaceae</taxon>
        <taxon>Dillenia</taxon>
    </lineage>
</organism>
<dbReference type="InterPro" id="IPR006896">
    <property type="entry name" value="Sec23/24_trunk_dom"/>
</dbReference>
<dbReference type="SUPFAM" id="SSF53300">
    <property type="entry name" value="vWA-like"/>
    <property type="match status" value="1"/>
</dbReference>